<reference evidence="3 4" key="1">
    <citation type="submission" date="2016-08" db="EMBL/GenBank/DDBJ databases">
        <authorList>
            <person name="Seilhamer J.J."/>
        </authorList>
    </citation>
    <scope>NUCLEOTIDE SEQUENCE [LARGE SCALE GENOMIC DNA]</scope>
    <source>
        <strain evidence="3 4">A37T2</strain>
    </source>
</reference>
<sequence>MEKSEIEQLVQRYARHECTPAEWLQLLSIMEAGEHDAELQQAIKQVWAATTAQDMPATIHKEALYAQLEPLLTPPLVVKQRRSWMAAAAVVAGLLLAGYAAKQWLLPTRQAVVAQRPNLPPGHNGAVLTLANGQQIVLDSAANGPLARQGNTQLMHQNGQLIYKPEGPATATAYNIVTTPRARQYQLVLPDGSRVWLNAASSIRYPVAFHGQRSVEITGEAYFEIAPQAGAPFTVTAHNMEIAVLGTHFNVNAYEDEASAKTTLTEGAVKVSTANNTLLLHPGQQSILHAGAVTLVQHADVQSALAWKDGLFSYNGERLEPIMRQIARWYNVDVVFKDKIEEEFVATIPRDVPISQVLELLEATEHVHFSMQGKVITVAR</sequence>
<feature type="domain" description="Protein FecR C-terminal" evidence="2">
    <location>
        <begin position="312"/>
        <end position="378"/>
    </location>
</feature>
<gene>
    <name evidence="3" type="ORF">GA0116948_11539</name>
</gene>
<evidence type="ECO:0000259" key="2">
    <source>
        <dbReference type="Pfam" id="PF16344"/>
    </source>
</evidence>
<accession>A0A1C4FL68</accession>
<dbReference type="STRING" id="1335309.GA0116948_11539"/>
<dbReference type="InterPro" id="IPR012373">
    <property type="entry name" value="Ferrdict_sens_TM"/>
</dbReference>
<dbReference type="Gene3D" id="2.60.120.1440">
    <property type="match status" value="1"/>
</dbReference>
<organism evidence="3 4">
    <name type="scientific">Chitinophaga costaii</name>
    <dbReference type="NCBI Taxonomy" id="1335309"/>
    <lineage>
        <taxon>Bacteria</taxon>
        <taxon>Pseudomonadati</taxon>
        <taxon>Bacteroidota</taxon>
        <taxon>Chitinophagia</taxon>
        <taxon>Chitinophagales</taxon>
        <taxon>Chitinophagaceae</taxon>
        <taxon>Chitinophaga</taxon>
    </lineage>
</organism>
<dbReference type="Pfam" id="PF16344">
    <property type="entry name" value="FecR_C"/>
    <property type="match status" value="1"/>
</dbReference>
<keyword evidence="4" id="KW-1185">Reference proteome</keyword>
<dbReference type="GO" id="GO:0016989">
    <property type="term" value="F:sigma factor antagonist activity"/>
    <property type="evidence" value="ECO:0007669"/>
    <property type="project" value="TreeGrafter"/>
</dbReference>
<dbReference type="Gene3D" id="3.55.50.30">
    <property type="match status" value="1"/>
</dbReference>
<protein>
    <submittedName>
        <fullName evidence="3">FecR family protein</fullName>
    </submittedName>
</protein>
<feature type="domain" description="FecR protein" evidence="1">
    <location>
        <begin position="177"/>
        <end position="270"/>
    </location>
</feature>
<evidence type="ECO:0000259" key="1">
    <source>
        <dbReference type="Pfam" id="PF04773"/>
    </source>
</evidence>
<dbReference type="InterPro" id="IPR032508">
    <property type="entry name" value="FecR_C"/>
</dbReference>
<dbReference type="PIRSF" id="PIRSF018266">
    <property type="entry name" value="FecR"/>
    <property type="match status" value="1"/>
</dbReference>
<dbReference type="RefSeq" id="WP_165798294.1">
    <property type="nucleotide sequence ID" value="NZ_FMAR01000015.1"/>
</dbReference>
<dbReference type="Proteomes" id="UP000242818">
    <property type="component" value="Unassembled WGS sequence"/>
</dbReference>
<dbReference type="EMBL" id="FMAR01000015">
    <property type="protein sequence ID" value="SCC56596.1"/>
    <property type="molecule type" value="Genomic_DNA"/>
</dbReference>
<dbReference type="PANTHER" id="PTHR30273">
    <property type="entry name" value="PERIPLASMIC SIGNAL SENSOR AND SIGMA FACTOR ACTIVATOR FECR-RELATED"/>
    <property type="match status" value="1"/>
</dbReference>
<dbReference type="InterPro" id="IPR006860">
    <property type="entry name" value="FecR"/>
</dbReference>
<dbReference type="Pfam" id="PF04773">
    <property type="entry name" value="FecR"/>
    <property type="match status" value="1"/>
</dbReference>
<evidence type="ECO:0000313" key="4">
    <source>
        <dbReference type="Proteomes" id="UP000242818"/>
    </source>
</evidence>
<name>A0A1C4FL68_9BACT</name>
<dbReference type="PANTHER" id="PTHR30273:SF2">
    <property type="entry name" value="PROTEIN FECR"/>
    <property type="match status" value="1"/>
</dbReference>
<proteinExistence type="predicted"/>
<dbReference type="AlphaFoldDB" id="A0A1C4FL68"/>
<evidence type="ECO:0000313" key="3">
    <source>
        <dbReference type="EMBL" id="SCC56596.1"/>
    </source>
</evidence>